<comment type="caution">
    <text evidence="1">The sequence shown here is derived from an EMBL/GenBank/DDBJ whole genome shotgun (WGS) entry which is preliminary data.</text>
</comment>
<dbReference type="AlphaFoldDB" id="A0A645IHK3"/>
<evidence type="ECO:0000313" key="1">
    <source>
        <dbReference type="EMBL" id="MPN50771.1"/>
    </source>
</evidence>
<dbReference type="EMBL" id="VSSQ01115238">
    <property type="protein sequence ID" value="MPN50771.1"/>
    <property type="molecule type" value="Genomic_DNA"/>
</dbReference>
<proteinExistence type="predicted"/>
<sequence length="87" mass="9191">MTEPISAIGMSPAPITMPAAIDQNRNTISVGSFIAARKRTIDSAPTMPRDSTLLDVTARITSVVTSDSPTSVSAKPVEYITPVNVFL</sequence>
<accession>A0A645IHK3</accession>
<protein>
    <submittedName>
        <fullName evidence="1">Uncharacterized protein</fullName>
    </submittedName>
</protein>
<reference evidence="1" key="1">
    <citation type="submission" date="2019-08" db="EMBL/GenBank/DDBJ databases">
        <authorList>
            <person name="Kucharzyk K."/>
            <person name="Murdoch R.W."/>
            <person name="Higgins S."/>
            <person name="Loffler F."/>
        </authorList>
    </citation>
    <scope>NUCLEOTIDE SEQUENCE</scope>
</reference>
<gene>
    <name evidence="1" type="ORF">SDC9_198404</name>
</gene>
<organism evidence="1">
    <name type="scientific">bioreactor metagenome</name>
    <dbReference type="NCBI Taxonomy" id="1076179"/>
    <lineage>
        <taxon>unclassified sequences</taxon>
        <taxon>metagenomes</taxon>
        <taxon>ecological metagenomes</taxon>
    </lineage>
</organism>
<name>A0A645IHK3_9ZZZZ</name>